<feature type="transmembrane region" description="Helical" evidence="7">
    <location>
        <begin position="312"/>
        <end position="332"/>
    </location>
</feature>
<reference evidence="9" key="1">
    <citation type="submission" date="2021-03" db="EMBL/GenBank/DDBJ databases">
        <title>Revisited historic fungal species revealed as producer of novel bioactive compounds through whole genome sequencing and comparative genomics.</title>
        <authorList>
            <person name="Vignolle G.A."/>
            <person name="Hochenegger N."/>
            <person name="Mach R.L."/>
            <person name="Mach-Aigner A.R."/>
            <person name="Javad Rahimi M."/>
            <person name="Salim K.A."/>
            <person name="Chan C.M."/>
            <person name="Lim L.B.L."/>
            <person name="Cai F."/>
            <person name="Druzhinina I.S."/>
            <person name="U'Ren J.M."/>
            <person name="Derntl C."/>
        </authorList>
    </citation>
    <scope>NUCLEOTIDE SEQUENCE</scope>
    <source>
        <strain evidence="9">TUCIM 5799</strain>
    </source>
</reference>
<keyword evidence="10" id="KW-1185">Reference proteome</keyword>
<dbReference type="InterPro" id="IPR011701">
    <property type="entry name" value="MFS"/>
</dbReference>
<comment type="caution">
    <text evidence="9">The sequence shown here is derived from an EMBL/GenBank/DDBJ whole genome shotgun (WGS) entry which is preliminary data.</text>
</comment>
<protein>
    <recommendedName>
        <fullName evidence="8">Major facilitator superfamily (MFS) profile domain-containing protein</fullName>
    </recommendedName>
</protein>
<evidence type="ECO:0000313" key="9">
    <source>
        <dbReference type="EMBL" id="KAI1880565.1"/>
    </source>
</evidence>
<name>A0A9P9WWM9_9PEZI</name>
<feature type="transmembrane region" description="Helical" evidence="7">
    <location>
        <begin position="514"/>
        <end position="532"/>
    </location>
</feature>
<dbReference type="Pfam" id="PF07690">
    <property type="entry name" value="MFS_1"/>
    <property type="match status" value="1"/>
</dbReference>
<comment type="similarity">
    <text evidence="2">Belongs to the major facilitator superfamily. TCR/Tet family.</text>
</comment>
<keyword evidence="5 7" id="KW-0472">Membrane</keyword>
<dbReference type="Gene3D" id="1.20.1720.10">
    <property type="entry name" value="Multidrug resistance protein D"/>
    <property type="match status" value="1"/>
</dbReference>
<evidence type="ECO:0000256" key="2">
    <source>
        <dbReference type="ARBA" id="ARBA00007520"/>
    </source>
</evidence>
<dbReference type="Gene3D" id="1.20.1250.20">
    <property type="entry name" value="MFS general substrate transporter like domains"/>
    <property type="match status" value="1"/>
</dbReference>
<evidence type="ECO:0000256" key="3">
    <source>
        <dbReference type="ARBA" id="ARBA00022692"/>
    </source>
</evidence>
<keyword evidence="3 7" id="KW-0812">Transmembrane</keyword>
<feature type="transmembrane region" description="Helical" evidence="7">
    <location>
        <begin position="176"/>
        <end position="196"/>
    </location>
</feature>
<feature type="transmembrane region" description="Helical" evidence="7">
    <location>
        <begin position="88"/>
        <end position="106"/>
    </location>
</feature>
<dbReference type="AlphaFoldDB" id="A0A9P9WWM9"/>
<dbReference type="GO" id="GO:0005886">
    <property type="term" value="C:plasma membrane"/>
    <property type="evidence" value="ECO:0007669"/>
    <property type="project" value="TreeGrafter"/>
</dbReference>
<evidence type="ECO:0000256" key="4">
    <source>
        <dbReference type="ARBA" id="ARBA00022989"/>
    </source>
</evidence>
<feature type="transmembrane region" description="Helical" evidence="7">
    <location>
        <begin position="49"/>
        <end position="68"/>
    </location>
</feature>
<gene>
    <name evidence="9" type="ORF">JX265_000805</name>
</gene>
<feature type="transmembrane region" description="Helical" evidence="7">
    <location>
        <begin position="143"/>
        <end position="164"/>
    </location>
</feature>
<evidence type="ECO:0000256" key="7">
    <source>
        <dbReference type="SAM" id="Phobius"/>
    </source>
</evidence>
<evidence type="ECO:0000256" key="1">
    <source>
        <dbReference type="ARBA" id="ARBA00004141"/>
    </source>
</evidence>
<feature type="domain" description="Major facilitator superfamily (MFS) profile" evidence="8">
    <location>
        <begin position="50"/>
        <end position="502"/>
    </location>
</feature>
<keyword evidence="4 7" id="KW-1133">Transmembrane helix</keyword>
<feature type="transmembrane region" description="Helical" evidence="7">
    <location>
        <begin position="118"/>
        <end position="137"/>
    </location>
</feature>
<feature type="transmembrane region" description="Helical" evidence="7">
    <location>
        <begin position="402"/>
        <end position="420"/>
    </location>
</feature>
<sequence length="564" mass="60822">MAEEKKEGLSRLGIFAVSSPEDVQDLSDLTEETDSEDDSSKVFTVRRGMLMASLYLALYLPTLNQTIVSTALPKILSEINVHGSDIGYTWIGSAYALAQAMMLPLFGKLARTPGRKWALLVAMSVFMLGSALCGASGNIEMMLASRTIQGLGAGGVSGLCFVLVMELVRVRGVGKYSELIAAAWAIVAAIGPFLGGTLSEKANWRWCFFMNVPISVICAITIWVLLPSVHTDPGFRRAFRAFDLCGVMIIGVGKVLVTLGFQWAIQNESWTSPEVLTTLLAGAGALGAFVPVEMSASSPVVPFSFLKHRTRVGSYVSTFFHSIAFSGLNYWLPLYFQAVKQQSASESGISMLAWTLSFAIISAAAGFVIIAMKRYLEIIWSGFILACIACALLTILNPQTPMAIVAVLLAVAGTGFGPNFNSPLIPIHASFDISLENYESILMQSTEAYTFLRSLGSSIGISASGLVFFEDLAQHQLPTLSVFNMTQAIENAHNLTLVEESANVEVLHGAMQHVFIQVCVVMGIGLSLSFLIRRHPFTSNTEGDEEDDGIRGTPRVDSFGIEDG</sequence>
<organism evidence="9 10">
    <name type="scientific">Neoarthrinium moseri</name>
    <dbReference type="NCBI Taxonomy" id="1658444"/>
    <lineage>
        <taxon>Eukaryota</taxon>
        <taxon>Fungi</taxon>
        <taxon>Dikarya</taxon>
        <taxon>Ascomycota</taxon>
        <taxon>Pezizomycotina</taxon>
        <taxon>Sordariomycetes</taxon>
        <taxon>Xylariomycetidae</taxon>
        <taxon>Amphisphaeriales</taxon>
        <taxon>Apiosporaceae</taxon>
        <taxon>Neoarthrinium</taxon>
    </lineage>
</organism>
<feature type="region of interest" description="Disordered" evidence="6">
    <location>
        <begin position="540"/>
        <end position="564"/>
    </location>
</feature>
<feature type="transmembrane region" description="Helical" evidence="7">
    <location>
        <begin position="241"/>
        <end position="263"/>
    </location>
</feature>
<dbReference type="PANTHER" id="PTHR23501:SF102">
    <property type="entry name" value="DRUG TRANSPORTER, PUTATIVE (AFU_ORTHOLOGUE AFUA_3G08530)-RELATED"/>
    <property type="match status" value="1"/>
</dbReference>
<dbReference type="InterPro" id="IPR020846">
    <property type="entry name" value="MFS_dom"/>
</dbReference>
<evidence type="ECO:0000313" key="10">
    <source>
        <dbReference type="Proteomes" id="UP000829685"/>
    </source>
</evidence>
<feature type="transmembrane region" description="Helical" evidence="7">
    <location>
        <begin position="208"/>
        <end position="229"/>
    </location>
</feature>
<evidence type="ECO:0000256" key="5">
    <source>
        <dbReference type="ARBA" id="ARBA00023136"/>
    </source>
</evidence>
<feature type="transmembrane region" description="Helical" evidence="7">
    <location>
        <begin position="275"/>
        <end position="292"/>
    </location>
</feature>
<dbReference type="PANTHER" id="PTHR23501">
    <property type="entry name" value="MAJOR FACILITATOR SUPERFAMILY"/>
    <property type="match status" value="1"/>
</dbReference>
<dbReference type="PROSITE" id="PS50850">
    <property type="entry name" value="MFS"/>
    <property type="match status" value="1"/>
</dbReference>
<proteinExistence type="inferred from homology"/>
<dbReference type="EMBL" id="JAFIMR010000002">
    <property type="protein sequence ID" value="KAI1880565.1"/>
    <property type="molecule type" value="Genomic_DNA"/>
</dbReference>
<accession>A0A9P9WWM9</accession>
<feature type="transmembrane region" description="Helical" evidence="7">
    <location>
        <begin position="352"/>
        <end position="371"/>
    </location>
</feature>
<dbReference type="Proteomes" id="UP000829685">
    <property type="component" value="Unassembled WGS sequence"/>
</dbReference>
<feature type="transmembrane region" description="Helical" evidence="7">
    <location>
        <begin position="450"/>
        <end position="469"/>
    </location>
</feature>
<dbReference type="GO" id="GO:0022857">
    <property type="term" value="F:transmembrane transporter activity"/>
    <property type="evidence" value="ECO:0007669"/>
    <property type="project" value="InterPro"/>
</dbReference>
<dbReference type="PRINTS" id="PR01036">
    <property type="entry name" value="TCRTETB"/>
</dbReference>
<evidence type="ECO:0000259" key="8">
    <source>
        <dbReference type="PROSITE" id="PS50850"/>
    </source>
</evidence>
<dbReference type="SUPFAM" id="SSF103473">
    <property type="entry name" value="MFS general substrate transporter"/>
    <property type="match status" value="1"/>
</dbReference>
<dbReference type="InterPro" id="IPR036259">
    <property type="entry name" value="MFS_trans_sf"/>
</dbReference>
<feature type="transmembrane region" description="Helical" evidence="7">
    <location>
        <begin position="378"/>
        <end position="396"/>
    </location>
</feature>
<comment type="subcellular location">
    <subcellularLocation>
        <location evidence="1">Membrane</location>
        <topology evidence="1">Multi-pass membrane protein</topology>
    </subcellularLocation>
</comment>
<evidence type="ECO:0000256" key="6">
    <source>
        <dbReference type="SAM" id="MobiDB-lite"/>
    </source>
</evidence>